<keyword evidence="2" id="KW-1185">Reference proteome</keyword>
<proteinExistence type="predicted"/>
<gene>
    <name evidence="1" type="ORF">K1Y72_14770</name>
</gene>
<reference evidence="1 2" key="1">
    <citation type="submission" date="2021-07" db="EMBL/GenBank/DDBJ databases">
        <title>Actinomadura sp. PM05-2 isolated from lichen.</title>
        <authorList>
            <person name="Somphong A."/>
            <person name="Phongsopitanun W."/>
            <person name="Tanasupawat S."/>
            <person name="Peongsungnone V."/>
        </authorList>
    </citation>
    <scope>NUCLEOTIDE SEQUENCE [LARGE SCALE GENOMIC DNA]</scope>
    <source>
        <strain evidence="1 2">PM05-2</strain>
    </source>
</reference>
<dbReference type="RefSeq" id="WP_220166870.1">
    <property type="nucleotide sequence ID" value="NZ_JAIBOA010000008.1"/>
</dbReference>
<dbReference type="Proteomes" id="UP000774570">
    <property type="component" value="Unassembled WGS sequence"/>
</dbReference>
<sequence>MDALFARELWTAVEPVHVVTYFSAEPIAALKEAGLRGYWMGYFGGRSAPMGAVEAGPVVAAFHGFHPDRVRRAVPDAWSFAAPEKVLRARAAGSAAALRRILPGVDRFAIEAAPLLAAAVAAGDPTGRPLFAANQGLALPDDPVEALWQGATSLREHRGDGHVALLTAEGLDGAQANILAAAVRGTPAAWLKDSRGWSDEEWDAARRALTERGLLDERGAATAEGRALREHIEERTDRIAAQPYAAVADPEELRRLLTPLARAVADSGELPFPNPIGLPRIA</sequence>
<evidence type="ECO:0000313" key="1">
    <source>
        <dbReference type="EMBL" id="MBW8483647.1"/>
    </source>
</evidence>
<protein>
    <recommendedName>
        <fullName evidence="3">SalK</fullName>
    </recommendedName>
</protein>
<accession>A0ABS7FTB1</accession>
<name>A0ABS7FTB1_9ACTN</name>
<organism evidence="1 2">
    <name type="scientific">Actinomadura parmotrematis</name>
    <dbReference type="NCBI Taxonomy" id="2864039"/>
    <lineage>
        <taxon>Bacteria</taxon>
        <taxon>Bacillati</taxon>
        <taxon>Actinomycetota</taxon>
        <taxon>Actinomycetes</taxon>
        <taxon>Streptosporangiales</taxon>
        <taxon>Thermomonosporaceae</taxon>
        <taxon>Actinomadura</taxon>
    </lineage>
</organism>
<evidence type="ECO:0008006" key="3">
    <source>
        <dbReference type="Google" id="ProtNLM"/>
    </source>
</evidence>
<comment type="caution">
    <text evidence="1">The sequence shown here is derived from an EMBL/GenBank/DDBJ whole genome shotgun (WGS) entry which is preliminary data.</text>
</comment>
<dbReference type="InterPro" id="IPR054058">
    <property type="entry name" value="HTH_67"/>
</dbReference>
<dbReference type="NCBIfam" id="NF047719">
    <property type="entry name" value="SCO6745_fam_HTH"/>
    <property type="match status" value="1"/>
</dbReference>
<evidence type="ECO:0000313" key="2">
    <source>
        <dbReference type="Proteomes" id="UP000774570"/>
    </source>
</evidence>
<dbReference type="EMBL" id="JAIBOA010000008">
    <property type="protein sequence ID" value="MBW8483647.1"/>
    <property type="molecule type" value="Genomic_DNA"/>
</dbReference>
<dbReference type="Pfam" id="PF21863">
    <property type="entry name" value="HTH_67"/>
    <property type="match status" value="1"/>
</dbReference>